<evidence type="ECO:0000313" key="2">
    <source>
        <dbReference type="EMBL" id="MDV6236512.1"/>
    </source>
</evidence>
<comment type="caution">
    <text evidence="3">The sequence shown here is derived from an EMBL/GenBank/DDBJ whole genome shotgun (WGS) entry which is preliminary data.</text>
</comment>
<gene>
    <name evidence="2" type="ORF">CH379_012830</name>
    <name evidence="3" type="ORF">CH379_02025</name>
</gene>
<reference evidence="3" key="1">
    <citation type="submission" date="2017-07" db="EMBL/GenBank/DDBJ databases">
        <title>Leptospira spp. isolated from tropical soils.</title>
        <authorList>
            <person name="Thibeaux R."/>
            <person name="Iraola G."/>
            <person name="Ferres I."/>
            <person name="Bierque E."/>
            <person name="Girault D."/>
            <person name="Soupe-Gilbert M.-E."/>
            <person name="Picardeau M."/>
            <person name="Goarant C."/>
        </authorList>
    </citation>
    <scope>NUCLEOTIDE SEQUENCE [LARGE SCALE GENOMIC DNA]</scope>
    <source>
        <strain evidence="3">ATI7-C-A5</strain>
    </source>
</reference>
<dbReference type="AlphaFoldDB" id="A0A2N0BP83"/>
<evidence type="ECO:0000313" key="4">
    <source>
        <dbReference type="Proteomes" id="UP000232122"/>
    </source>
</evidence>
<keyword evidence="1" id="KW-0732">Signal</keyword>
<dbReference type="InterPro" id="IPR021383">
    <property type="entry name" value="DUF3015"/>
</dbReference>
<dbReference type="PROSITE" id="PS51257">
    <property type="entry name" value="PROKAR_LIPOPROTEIN"/>
    <property type="match status" value="1"/>
</dbReference>
<reference evidence="2 4" key="2">
    <citation type="journal article" date="2018" name="Microb. Genom.">
        <title>Deciphering the unexplored Leptospira diversity from soils uncovers genomic evolution to virulence.</title>
        <authorList>
            <person name="Thibeaux R."/>
            <person name="Iraola G."/>
            <person name="Ferres I."/>
            <person name="Bierque E."/>
            <person name="Girault D."/>
            <person name="Soupe-Gilbert M.E."/>
            <person name="Picardeau M."/>
            <person name="Goarant C."/>
        </authorList>
    </citation>
    <scope>NUCLEOTIDE SEQUENCE [LARGE SCALE GENOMIC DNA]</scope>
    <source>
        <strain evidence="2 4">ATI7-C-A5</strain>
    </source>
</reference>
<organism evidence="3">
    <name type="scientific">Leptospira ellisii</name>
    <dbReference type="NCBI Taxonomy" id="2023197"/>
    <lineage>
        <taxon>Bacteria</taxon>
        <taxon>Pseudomonadati</taxon>
        <taxon>Spirochaetota</taxon>
        <taxon>Spirochaetia</taxon>
        <taxon>Leptospirales</taxon>
        <taxon>Leptospiraceae</taxon>
        <taxon>Leptospira</taxon>
    </lineage>
</organism>
<proteinExistence type="predicted"/>
<accession>A0A2N0BDL1</accession>
<protein>
    <submittedName>
        <fullName evidence="2">DUF3015 family protein</fullName>
    </submittedName>
</protein>
<dbReference type="RefSeq" id="WP_100745797.1">
    <property type="nucleotide sequence ID" value="NZ_NPEF02000014.1"/>
</dbReference>
<accession>A0A2N0BP83</accession>
<dbReference type="EMBL" id="NPEF02000014">
    <property type="protein sequence ID" value="MDV6236512.1"/>
    <property type="molecule type" value="Genomic_DNA"/>
</dbReference>
<dbReference type="OrthoDB" id="334910at2"/>
<name>A0A2N0BP83_9LEPT</name>
<feature type="chain" id="PRO_5044577302" evidence="1">
    <location>
        <begin position="26"/>
        <end position="160"/>
    </location>
</feature>
<dbReference type="EMBL" id="NPEF01000011">
    <property type="protein sequence ID" value="PJZ94551.1"/>
    <property type="molecule type" value="Genomic_DNA"/>
</dbReference>
<evidence type="ECO:0000313" key="3">
    <source>
        <dbReference type="EMBL" id="PJZ94551.1"/>
    </source>
</evidence>
<reference evidence="2" key="3">
    <citation type="submission" date="2023-10" db="EMBL/GenBank/DDBJ databases">
        <authorList>
            <person name="Picardeau M."/>
            <person name="Thibeaux R."/>
        </authorList>
    </citation>
    <scope>NUCLEOTIDE SEQUENCE</scope>
    <source>
        <strain evidence="2">ATI7-C-A5</strain>
    </source>
</reference>
<evidence type="ECO:0000256" key="1">
    <source>
        <dbReference type="SAM" id="SignalP"/>
    </source>
</evidence>
<sequence>MKTIFKSTAIVSVLLPLLWTGQVHAYGAAGCGLGSVVITENKVVHQVIAATVNGFSANQLFGITTGTLNCKTDGVTHKDRETEIFVHLNYNSLILESAQGAGERLDTFARLLNCREPKTLADFTKKNHANLFSSEDPSDFLTKIKIEAAKDETLSKVCKI</sequence>
<dbReference type="Proteomes" id="UP000232122">
    <property type="component" value="Unassembled WGS sequence"/>
</dbReference>
<dbReference type="Pfam" id="PF11220">
    <property type="entry name" value="DUF3015"/>
    <property type="match status" value="1"/>
</dbReference>
<feature type="signal peptide" evidence="1">
    <location>
        <begin position="1"/>
        <end position="25"/>
    </location>
</feature>
<keyword evidence="4" id="KW-1185">Reference proteome</keyword>